<dbReference type="Pfam" id="PF00814">
    <property type="entry name" value="TsaD"/>
    <property type="match status" value="1"/>
</dbReference>
<dbReference type="NCBIfam" id="TIGR03725">
    <property type="entry name" value="T6A_YeaZ"/>
    <property type="match status" value="1"/>
</dbReference>
<dbReference type="SUPFAM" id="SSF53067">
    <property type="entry name" value="Actin-like ATPase domain"/>
    <property type="match status" value="2"/>
</dbReference>
<dbReference type="InterPro" id="IPR022496">
    <property type="entry name" value="T6A_TsaB"/>
</dbReference>
<evidence type="ECO:0000259" key="1">
    <source>
        <dbReference type="Pfam" id="PF00814"/>
    </source>
</evidence>
<proteinExistence type="predicted"/>
<dbReference type="InterPro" id="IPR043129">
    <property type="entry name" value="ATPase_NBD"/>
</dbReference>
<dbReference type="PANTHER" id="PTHR11735:SF11">
    <property type="entry name" value="TRNA THREONYLCARBAMOYLADENOSINE BIOSYNTHESIS PROTEIN TSAB"/>
    <property type="match status" value="1"/>
</dbReference>
<evidence type="ECO:0000313" key="3">
    <source>
        <dbReference type="Proteomes" id="UP000230821"/>
    </source>
</evidence>
<dbReference type="AlphaFoldDB" id="A0A2G6KCJ3"/>
<dbReference type="PANTHER" id="PTHR11735">
    <property type="entry name" value="TRNA N6-ADENOSINE THREONYLCARBAMOYLTRANSFERASE"/>
    <property type="match status" value="1"/>
</dbReference>
<comment type="caution">
    <text evidence="2">The sequence shown here is derived from an EMBL/GenBank/DDBJ whole genome shotgun (WGS) entry which is preliminary data.</text>
</comment>
<reference evidence="2 3" key="1">
    <citation type="submission" date="2017-10" db="EMBL/GenBank/DDBJ databases">
        <title>Novel microbial diversity and functional potential in the marine mammal oral microbiome.</title>
        <authorList>
            <person name="Dudek N.K."/>
            <person name="Sun C.L."/>
            <person name="Burstein D."/>
            <person name="Kantor R.S."/>
            <person name="Aliaga Goltsman D.S."/>
            <person name="Bik E.M."/>
            <person name="Thomas B.C."/>
            <person name="Banfield J.F."/>
            <person name="Relman D.A."/>
        </authorList>
    </citation>
    <scope>NUCLEOTIDE SEQUENCE [LARGE SCALE GENOMIC DNA]</scope>
    <source>
        <strain evidence="2">DOLJORAL78_47_16</strain>
    </source>
</reference>
<protein>
    <submittedName>
        <fullName evidence="2">tRNA (Adenosine(37)-N6)-threonylcarbamoyltransferase complex dimerization subunit type 1 TsaB</fullName>
    </submittedName>
</protein>
<evidence type="ECO:0000313" key="2">
    <source>
        <dbReference type="EMBL" id="PIE33398.1"/>
    </source>
</evidence>
<name>A0A2G6KCJ3_9BACT</name>
<gene>
    <name evidence="2" type="primary">tsaB</name>
    <name evidence="2" type="ORF">CSA56_12015</name>
</gene>
<keyword evidence="2" id="KW-0808">Transferase</keyword>
<sequence>MYILGIETSTMTGSVAICTEERLIAEYTLNTKATHAERLLTAIEHVVQSTSLTIRDLDGIAVAKGPGSFTGLRIGVTTAKSLAYSIQKPIVAVSSLDALASQYLYSDRLLCPFLDARKKEVYTAFYRNTGAHIQRLSEYAVIAPHNVFHEIHEPVVFLGDGVAPYRHQIDEALGELAYFADPAHLLPRGSLVAEIGAKRLLQGEADDCFALTPFYLRKSDAEIHWENANPRRSENE</sequence>
<dbReference type="CDD" id="cd24032">
    <property type="entry name" value="ASKHA_NBD_TsaB"/>
    <property type="match status" value="1"/>
</dbReference>
<feature type="domain" description="Gcp-like" evidence="1">
    <location>
        <begin position="31"/>
        <end position="225"/>
    </location>
</feature>
<dbReference type="Gene3D" id="3.30.420.40">
    <property type="match status" value="2"/>
</dbReference>
<dbReference type="GO" id="GO:0005829">
    <property type="term" value="C:cytosol"/>
    <property type="evidence" value="ECO:0007669"/>
    <property type="project" value="TreeGrafter"/>
</dbReference>
<dbReference type="EMBL" id="PDSK01000099">
    <property type="protein sequence ID" value="PIE33398.1"/>
    <property type="molecule type" value="Genomic_DNA"/>
</dbReference>
<dbReference type="InterPro" id="IPR000905">
    <property type="entry name" value="Gcp-like_dom"/>
</dbReference>
<dbReference type="Proteomes" id="UP000230821">
    <property type="component" value="Unassembled WGS sequence"/>
</dbReference>
<accession>A0A2G6KCJ3</accession>
<dbReference type="GO" id="GO:0016740">
    <property type="term" value="F:transferase activity"/>
    <property type="evidence" value="ECO:0007669"/>
    <property type="project" value="UniProtKB-KW"/>
</dbReference>
<dbReference type="GO" id="GO:0002949">
    <property type="term" value="P:tRNA threonylcarbamoyladenosine modification"/>
    <property type="evidence" value="ECO:0007669"/>
    <property type="project" value="InterPro"/>
</dbReference>
<organism evidence="2 3">
    <name type="scientific">candidate division KSB3 bacterium</name>
    <dbReference type="NCBI Taxonomy" id="2044937"/>
    <lineage>
        <taxon>Bacteria</taxon>
        <taxon>candidate division KSB3</taxon>
    </lineage>
</organism>